<protein>
    <recommendedName>
        <fullName evidence="9">Endoglucanase</fullName>
        <ecNumber evidence="9">3.2.1.4</ecNumber>
    </recommendedName>
</protein>
<keyword evidence="6 8" id="KW-0326">Glycosidase</keyword>
<evidence type="ECO:0000256" key="1">
    <source>
        <dbReference type="ARBA" id="ARBA00000966"/>
    </source>
</evidence>
<evidence type="ECO:0000259" key="11">
    <source>
        <dbReference type="Pfam" id="PF00759"/>
    </source>
</evidence>
<comment type="similarity">
    <text evidence="2 8 9">Belongs to the glycosyl hydrolase 9 (cellulase E) family.</text>
</comment>
<organism evidence="12 13">
    <name type="scientific">Diversispora epigaea</name>
    <dbReference type="NCBI Taxonomy" id="1348612"/>
    <lineage>
        <taxon>Eukaryota</taxon>
        <taxon>Fungi</taxon>
        <taxon>Fungi incertae sedis</taxon>
        <taxon>Mucoromycota</taxon>
        <taxon>Glomeromycotina</taxon>
        <taxon>Glomeromycetes</taxon>
        <taxon>Diversisporales</taxon>
        <taxon>Diversisporaceae</taxon>
        <taxon>Diversispora</taxon>
    </lineage>
</organism>
<dbReference type="Proteomes" id="UP000266861">
    <property type="component" value="Unassembled WGS sequence"/>
</dbReference>
<keyword evidence="5 8" id="KW-0119">Carbohydrate metabolism</keyword>
<comment type="caution">
    <text evidence="12">The sequence shown here is derived from an EMBL/GenBank/DDBJ whole genome shotgun (WGS) entry which is preliminary data.</text>
</comment>
<dbReference type="SUPFAM" id="SSF48208">
    <property type="entry name" value="Six-hairpin glycosidases"/>
    <property type="match status" value="1"/>
</dbReference>
<comment type="catalytic activity">
    <reaction evidence="1 9">
        <text>Endohydrolysis of (1-&gt;4)-beta-D-glucosidic linkages in cellulose, lichenin and cereal beta-D-glucans.</text>
        <dbReference type="EC" id="3.2.1.4"/>
    </reaction>
</comment>
<keyword evidence="13" id="KW-1185">Reference proteome</keyword>
<dbReference type="STRING" id="1348612.A0A397JH31"/>
<feature type="active site" evidence="8">
    <location>
        <position position="487"/>
    </location>
</feature>
<keyword evidence="4 9" id="KW-0136">Cellulose degradation</keyword>
<evidence type="ECO:0000256" key="5">
    <source>
        <dbReference type="ARBA" id="ARBA00023277"/>
    </source>
</evidence>
<dbReference type="InterPro" id="IPR033126">
    <property type="entry name" value="Glyco_hydro_9_Asp/Glu_AS"/>
</dbReference>
<name>A0A397JH31_9GLOM</name>
<evidence type="ECO:0000256" key="10">
    <source>
        <dbReference type="SAM" id="MobiDB-lite"/>
    </source>
</evidence>
<dbReference type="PROSITE" id="PS00698">
    <property type="entry name" value="GH9_3"/>
    <property type="match status" value="1"/>
</dbReference>
<evidence type="ECO:0000313" key="13">
    <source>
        <dbReference type="Proteomes" id="UP000266861"/>
    </source>
</evidence>
<dbReference type="Pfam" id="PF00759">
    <property type="entry name" value="Glyco_hydro_9"/>
    <property type="match status" value="1"/>
</dbReference>
<evidence type="ECO:0000256" key="7">
    <source>
        <dbReference type="ARBA" id="ARBA00023326"/>
    </source>
</evidence>
<evidence type="ECO:0000256" key="4">
    <source>
        <dbReference type="ARBA" id="ARBA00023001"/>
    </source>
</evidence>
<keyword evidence="7 8" id="KW-0624">Polysaccharide degradation</keyword>
<dbReference type="GO" id="GO:0008810">
    <property type="term" value="F:cellulase activity"/>
    <property type="evidence" value="ECO:0007669"/>
    <property type="project" value="UniProtKB-EC"/>
</dbReference>
<dbReference type="InterPro" id="IPR008928">
    <property type="entry name" value="6-hairpin_glycosidase_sf"/>
</dbReference>
<evidence type="ECO:0000256" key="6">
    <source>
        <dbReference type="ARBA" id="ARBA00023295"/>
    </source>
</evidence>
<evidence type="ECO:0000256" key="2">
    <source>
        <dbReference type="ARBA" id="ARBA00007072"/>
    </source>
</evidence>
<accession>A0A397JH31</accession>
<evidence type="ECO:0000256" key="9">
    <source>
        <dbReference type="RuleBase" id="RU361166"/>
    </source>
</evidence>
<dbReference type="GO" id="GO:0030245">
    <property type="term" value="P:cellulose catabolic process"/>
    <property type="evidence" value="ECO:0007669"/>
    <property type="project" value="UniProtKB-KW"/>
</dbReference>
<feature type="region of interest" description="Disordered" evidence="10">
    <location>
        <begin position="441"/>
        <end position="460"/>
    </location>
</feature>
<dbReference type="Gene3D" id="1.50.10.10">
    <property type="match status" value="1"/>
</dbReference>
<dbReference type="PANTHER" id="PTHR22298">
    <property type="entry name" value="ENDO-1,4-BETA-GLUCANASE"/>
    <property type="match status" value="1"/>
</dbReference>
<evidence type="ECO:0000256" key="3">
    <source>
        <dbReference type="ARBA" id="ARBA00022801"/>
    </source>
</evidence>
<dbReference type="InterPro" id="IPR012341">
    <property type="entry name" value="6hp_glycosidase-like_sf"/>
</dbReference>
<dbReference type="EMBL" id="PQFF01000077">
    <property type="protein sequence ID" value="RHZ84474.1"/>
    <property type="molecule type" value="Genomic_DNA"/>
</dbReference>
<keyword evidence="3 8" id="KW-0378">Hydrolase</keyword>
<dbReference type="InterPro" id="IPR001701">
    <property type="entry name" value="Glyco_hydro_9"/>
</dbReference>
<sequence length="552" mass="62489">MYRNNNHNNNNKIFKILFIFLFIISWLTVKSLEISTNNNISGIPQESNSNNSRPNLGYAKLLAYSLYFYEAQRSGKLPSDNRVSWRHDSALKDGQDVNLDLIGGYYDAGDYLKFTLPLSWVITSLSWGILEWGQGYRLANQSQYIHDMLKWGTDWLIKAHPESNILYVMIGLDVIDNNYWGPDTSIPYPRPSFNINSTAHGTDVAGEAAAAFAASSLVFRNYFNDSAYADILLSHAKDTYALAELTPFVLYQNSVPQIVNVYPSSNFTDELVWGALWLHRAINNESNNNNSESNYYYLNKAINYFNNYSMAGQNNVVNWDDKTGAVYLLFADLIHKYGREGQEDLSKWKNEIERYLDGIINLSTCSLTKGGLYWCDEDSKAASLNPALNAAFLLLLYSSLNVSSSTSTKKIQSYKDFAMSQIDYTLGKNPRNSPYVIGIHPNSPKNPHHGGASGGNDVSNLNDPPETKYILYGALVGGPDKKDKFSDDRADYDETEVALDYNSPFQNLMAYQVINSYVDPYYVNNNIPKESSHRITIIKISGWWENLRKQNL</sequence>
<feature type="active site" evidence="8">
    <location>
        <position position="496"/>
    </location>
</feature>
<evidence type="ECO:0000256" key="8">
    <source>
        <dbReference type="PROSITE-ProRule" id="PRU10060"/>
    </source>
</evidence>
<feature type="domain" description="Glycoside hydrolase family 9" evidence="11">
    <location>
        <begin position="58"/>
        <end position="508"/>
    </location>
</feature>
<dbReference type="OrthoDB" id="10257085at2759"/>
<gene>
    <name evidence="12" type="ORF">Glove_81g55</name>
</gene>
<proteinExistence type="inferred from homology"/>
<dbReference type="EC" id="3.2.1.4" evidence="9"/>
<dbReference type="AlphaFoldDB" id="A0A397JH31"/>
<evidence type="ECO:0000313" key="12">
    <source>
        <dbReference type="EMBL" id="RHZ84474.1"/>
    </source>
</evidence>
<reference evidence="12 13" key="1">
    <citation type="submission" date="2018-08" db="EMBL/GenBank/DDBJ databases">
        <title>Genome and evolution of the arbuscular mycorrhizal fungus Diversispora epigaea (formerly Glomus versiforme) and its bacterial endosymbionts.</title>
        <authorList>
            <person name="Sun X."/>
            <person name="Fei Z."/>
            <person name="Harrison M."/>
        </authorList>
    </citation>
    <scope>NUCLEOTIDE SEQUENCE [LARGE SCALE GENOMIC DNA]</scope>
    <source>
        <strain evidence="12 13">IT104</strain>
    </source>
</reference>